<evidence type="ECO:0000256" key="1">
    <source>
        <dbReference type="ARBA" id="ARBA00009156"/>
    </source>
</evidence>
<evidence type="ECO:0000256" key="3">
    <source>
        <dbReference type="ARBA" id="ARBA00022679"/>
    </source>
</evidence>
<dbReference type="PROSITE" id="PS50208">
    <property type="entry name" value="CASPASE_P20"/>
    <property type="match status" value="1"/>
</dbReference>
<keyword evidence="4 10" id="KW-0418">Kinase</keyword>
<dbReference type="InterPro" id="IPR001309">
    <property type="entry name" value="Pept_C14_p20"/>
</dbReference>
<dbReference type="GO" id="GO:0019321">
    <property type="term" value="P:pentose metabolic process"/>
    <property type="evidence" value="ECO:0007669"/>
    <property type="project" value="TreeGrafter"/>
</dbReference>
<evidence type="ECO:0000313" key="10">
    <source>
        <dbReference type="EMBL" id="KOB77332.1"/>
    </source>
</evidence>
<reference evidence="10 11" key="1">
    <citation type="journal article" date="2015" name="Genome Biol. Evol.">
        <title>The genome of winter moth (Operophtera brumata) provides a genomic perspective on sexual dimorphism and phenology.</title>
        <authorList>
            <person name="Derks M.F."/>
            <person name="Smit S."/>
            <person name="Salis L."/>
            <person name="Schijlen E."/>
            <person name="Bossers A."/>
            <person name="Mateman C."/>
            <person name="Pijl A.S."/>
            <person name="de Ridder D."/>
            <person name="Groenen M.A."/>
            <person name="Visser M.E."/>
            <person name="Megens H.J."/>
        </authorList>
    </citation>
    <scope>NUCLEOTIDE SEQUENCE [LARGE SCALE GENOMIC DNA]</scope>
    <source>
        <strain evidence="10">WM2013NL</strain>
        <tissue evidence="10">Head and thorax</tissue>
    </source>
</reference>
<dbReference type="Pfam" id="PF02782">
    <property type="entry name" value="FGGY_C"/>
    <property type="match status" value="1"/>
</dbReference>
<dbReference type="InterPro" id="IPR006003">
    <property type="entry name" value="FGGY_RbtK-like"/>
</dbReference>
<evidence type="ECO:0000256" key="4">
    <source>
        <dbReference type="ARBA" id="ARBA00022777"/>
    </source>
</evidence>
<evidence type="ECO:0000256" key="5">
    <source>
        <dbReference type="ARBA" id="ARBA00074355"/>
    </source>
</evidence>
<dbReference type="InterPro" id="IPR029030">
    <property type="entry name" value="Caspase-like_dom_sf"/>
</dbReference>
<feature type="region of interest" description="Disordered" evidence="7">
    <location>
        <begin position="237"/>
        <end position="260"/>
    </location>
</feature>
<keyword evidence="11" id="KW-1185">Reference proteome</keyword>
<dbReference type="FunFam" id="3.30.420.40:FF:000101">
    <property type="entry name" value="FGGY carbohydrate kinase domain-containing protein"/>
    <property type="match status" value="1"/>
</dbReference>
<evidence type="ECO:0000313" key="11">
    <source>
        <dbReference type="Proteomes" id="UP000037510"/>
    </source>
</evidence>
<organism evidence="10 11">
    <name type="scientific">Operophtera brumata</name>
    <name type="common">Winter moth</name>
    <name type="synonym">Phalaena brumata</name>
    <dbReference type="NCBI Taxonomy" id="104452"/>
    <lineage>
        <taxon>Eukaryota</taxon>
        <taxon>Metazoa</taxon>
        <taxon>Ecdysozoa</taxon>
        <taxon>Arthropoda</taxon>
        <taxon>Hexapoda</taxon>
        <taxon>Insecta</taxon>
        <taxon>Pterygota</taxon>
        <taxon>Neoptera</taxon>
        <taxon>Endopterygota</taxon>
        <taxon>Lepidoptera</taxon>
        <taxon>Glossata</taxon>
        <taxon>Ditrysia</taxon>
        <taxon>Geometroidea</taxon>
        <taxon>Geometridae</taxon>
        <taxon>Larentiinae</taxon>
        <taxon>Operophtera</taxon>
    </lineage>
</organism>
<dbReference type="Pfam" id="PF23724">
    <property type="entry name" value="Dredd_2nd"/>
    <property type="match status" value="1"/>
</dbReference>
<dbReference type="PRINTS" id="PR00376">
    <property type="entry name" value="IL1BCENZYME"/>
</dbReference>
<comment type="caution">
    <text evidence="10">The sequence shown here is derived from an EMBL/GenBank/DDBJ whole genome shotgun (WGS) entry which is preliminary data.</text>
</comment>
<dbReference type="GO" id="GO:0004197">
    <property type="term" value="F:cysteine-type endopeptidase activity"/>
    <property type="evidence" value="ECO:0007669"/>
    <property type="project" value="InterPro"/>
</dbReference>
<dbReference type="InterPro" id="IPR011600">
    <property type="entry name" value="Pept_C14_caspase"/>
</dbReference>
<dbReference type="Gene3D" id="3.40.50.1460">
    <property type="match status" value="1"/>
</dbReference>
<feature type="domain" description="Caspase family p20" evidence="9">
    <location>
        <begin position="315"/>
        <end position="451"/>
    </location>
</feature>
<dbReference type="SUPFAM" id="SSF52129">
    <property type="entry name" value="Caspase-like"/>
    <property type="match status" value="1"/>
</dbReference>
<sequence length="1087" mass="122315">VRFIFFYDLKMFRTDAQENRTSPRNVEGNIDVINIDVVCEIEKELQDSPDDVISLVFLLYDVPDTALQRLIVYQRVSGDIISTNLNLLHEWVQGAKSRPSWKHEFLEALLICQLYGIVKKLGFHVPSLKKHYQPDNLYVNMHINPMKKALYRVCENIDSDNLARLKRTLRNYKIDTMEFDTCELILLKLMSEKFISMTQIQYDKKVLGCEFKVDKLVKILEKLRGLEDLGKELRLLQSRNSEEPAPEIPVATSTPLSPPSDLSHIKPLDHPVMTPNDFSDIFAMMDDLKIEDEVHLKSDTKNMGRDKYAIKNPNRIGVCLIINQEDFCLSEKSIEDDTLTTVLSKRNGSTADKMVLKTTMTSLNFEVVIGENLNYSDMIDFIKDTIRDKVKSTDSIFMLCILSHGVRGHVYAADCVKVNVEDIQGILDSDEASQLRGIPKVLIIQACQVDDTPPSTLVADSPYDNGKKNRYYLKKSDFLIYWATAPQYEAFRDELSGSIFIQLLCKAIQKCGRREHLFDIFTLVNNGVQVLCTEKKCLQVPLFESTLRKKLYLQIPDVRAALVDEKGHVVNVAVKETQTWNPKVDFYEQSSNNIWSCCVSVIKDIIANVNPALVKGIGFDATCSLVALDRNCNPISVNNTNDNDHNIIMWMDHRAQAEADFINKTDHEILKYVGGKVSLEMEMPKLLWLKKHLPHKWEEFGYFFDLPDFLTWKATGSFNRSLCSLVCKWNYECSSDGKQGWNEEFLREIGLADLIEDNFKVIGNKILMPGELCGGLSEETASILGLIPGLPVATSIIDAHAGGLGMIGTYAKGIDADMSSRIGLICGTSTCHMAVNEKAVLVQGIWGPYFSAMVPNMWLNEAGQSASGMLLDYIISSHPAGFELLKTKSTGDVRSHLRGLLTNMAQVQGLSDIGFLTKDIHVWPDFHGNRSPLADPNMRGMITGLSLNSSEENLALLYLATLQALSYGTRHIIDALIRAGYKPFKSLLICGGITKDPLFVQTQADAVYLPILRPHEQDSVLVGSAILGACASQYFSHVQDAIQKMGGSADIIQPNARPKAFHDKKYKVFQRMFQDQLKYKSIMNENA</sequence>
<accession>A0A0L7LPH4</accession>
<evidence type="ECO:0000256" key="2">
    <source>
        <dbReference type="ARBA" id="ARBA00010134"/>
    </source>
</evidence>
<dbReference type="Pfam" id="PF23725">
    <property type="entry name" value="Dredd_N"/>
    <property type="match status" value="1"/>
</dbReference>
<evidence type="ECO:0000259" key="8">
    <source>
        <dbReference type="PROSITE" id="PS50207"/>
    </source>
</evidence>
<keyword evidence="3" id="KW-0808">Transferase</keyword>
<dbReference type="InterPro" id="IPR015917">
    <property type="entry name" value="Pept_C14A"/>
</dbReference>
<dbReference type="SMART" id="SM00115">
    <property type="entry name" value="CASc"/>
    <property type="match status" value="1"/>
</dbReference>
<dbReference type="Gene3D" id="3.30.420.40">
    <property type="match status" value="1"/>
</dbReference>
<gene>
    <name evidence="10" type="ORF">OBRU01_04383</name>
</gene>
<dbReference type="PROSITE" id="PS50207">
    <property type="entry name" value="CASPASE_P10"/>
    <property type="match status" value="1"/>
</dbReference>
<name>A0A0L7LPH4_OPEBR</name>
<dbReference type="InterPro" id="IPR002138">
    <property type="entry name" value="Pept_C14_p10"/>
</dbReference>
<dbReference type="Pfam" id="PF00370">
    <property type="entry name" value="FGGY_N"/>
    <property type="match status" value="1"/>
</dbReference>
<evidence type="ECO:0000256" key="6">
    <source>
        <dbReference type="RuleBase" id="RU003971"/>
    </source>
</evidence>
<feature type="domain" description="Caspase family p10" evidence="8">
    <location>
        <begin position="475"/>
        <end position="553"/>
    </location>
</feature>
<feature type="non-terminal residue" evidence="10">
    <location>
        <position position="1"/>
    </location>
</feature>
<dbReference type="AlphaFoldDB" id="A0A0L7LPH4"/>
<dbReference type="PANTHER" id="PTHR43435">
    <property type="entry name" value="RIBULOKINASE"/>
    <property type="match status" value="1"/>
</dbReference>
<dbReference type="PANTHER" id="PTHR43435:SF4">
    <property type="entry name" value="FGGY CARBOHYDRATE KINASE DOMAIN-CONTAINING PROTEIN"/>
    <property type="match status" value="1"/>
</dbReference>
<comment type="similarity">
    <text evidence="1">Belongs to the FGGY kinase family.</text>
</comment>
<proteinExistence type="inferred from homology"/>
<dbReference type="Proteomes" id="UP000037510">
    <property type="component" value="Unassembled WGS sequence"/>
</dbReference>
<dbReference type="InterPro" id="IPR018484">
    <property type="entry name" value="FGGY_N"/>
</dbReference>
<dbReference type="STRING" id="104452.A0A0L7LPH4"/>
<dbReference type="Gene3D" id="1.20.58.2240">
    <property type="match status" value="1"/>
</dbReference>
<protein>
    <recommendedName>
        <fullName evidence="5">FGGY carbohydrate kinase domain-containing protein</fullName>
    </recommendedName>
</protein>
<dbReference type="InterPro" id="IPR043129">
    <property type="entry name" value="ATPase_NBD"/>
</dbReference>
<dbReference type="CDD" id="cd07782">
    <property type="entry name" value="ASKHA_NBD_FGGY_D-RBK"/>
    <property type="match status" value="1"/>
</dbReference>
<dbReference type="Pfam" id="PF00656">
    <property type="entry name" value="Peptidase_C14"/>
    <property type="match status" value="1"/>
</dbReference>
<dbReference type="InterPro" id="IPR056260">
    <property type="entry name" value="Dredd_2nd"/>
</dbReference>
<evidence type="ECO:0000259" key="9">
    <source>
        <dbReference type="PROSITE" id="PS50208"/>
    </source>
</evidence>
<dbReference type="GO" id="GO:0006508">
    <property type="term" value="P:proteolysis"/>
    <property type="evidence" value="ECO:0007669"/>
    <property type="project" value="InterPro"/>
</dbReference>
<dbReference type="SUPFAM" id="SSF53067">
    <property type="entry name" value="Actin-like ATPase domain"/>
    <property type="match status" value="2"/>
</dbReference>
<evidence type="ECO:0000256" key="7">
    <source>
        <dbReference type="SAM" id="MobiDB-lite"/>
    </source>
</evidence>
<dbReference type="GO" id="GO:0005737">
    <property type="term" value="C:cytoplasm"/>
    <property type="evidence" value="ECO:0007669"/>
    <property type="project" value="TreeGrafter"/>
</dbReference>
<dbReference type="NCBIfam" id="TIGR01315">
    <property type="entry name" value="5C_CHO_kinase"/>
    <property type="match status" value="1"/>
</dbReference>
<dbReference type="GO" id="GO:0019150">
    <property type="term" value="F:D-ribulokinase activity"/>
    <property type="evidence" value="ECO:0007669"/>
    <property type="project" value="TreeGrafter"/>
</dbReference>
<dbReference type="EMBL" id="JTDY01000408">
    <property type="protein sequence ID" value="KOB77332.1"/>
    <property type="molecule type" value="Genomic_DNA"/>
</dbReference>
<dbReference type="InterPro" id="IPR056259">
    <property type="entry name" value="Dredd_N"/>
</dbReference>
<comment type="similarity">
    <text evidence="2 6">Belongs to the peptidase C14A family.</text>
</comment>
<dbReference type="InterPro" id="IPR018485">
    <property type="entry name" value="FGGY_C"/>
</dbReference>